<evidence type="ECO:0000313" key="3">
    <source>
        <dbReference type="EMBL" id="RSL54632.1"/>
    </source>
</evidence>
<reference evidence="3 4" key="1">
    <citation type="submission" date="2017-06" db="EMBL/GenBank/DDBJ databases">
        <title>Comparative genomic analysis of Ambrosia Fusariam Clade fungi.</title>
        <authorList>
            <person name="Stajich J.E."/>
            <person name="Carrillo J."/>
            <person name="Kijimoto T."/>
            <person name="Eskalen A."/>
            <person name="O'Donnell K."/>
            <person name="Kasson M."/>
        </authorList>
    </citation>
    <scope>NUCLEOTIDE SEQUENCE [LARGE SCALE GENOMIC DNA]</scope>
    <source>
        <strain evidence="3 4">NRRL62584</strain>
    </source>
</reference>
<evidence type="ECO:0000313" key="4">
    <source>
        <dbReference type="Proteomes" id="UP000288168"/>
    </source>
</evidence>
<dbReference type="PANTHER" id="PTHR48081">
    <property type="entry name" value="AB HYDROLASE SUPERFAMILY PROTEIN C4A8.06C"/>
    <property type="match status" value="1"/>
</dbReference>
<dbReference type="GO" id="GO:0016787">
    <property type="term" value="F:hydrolase activity"/>
    <property type="evidence" value="ECO:0007669"/>
    <property type="project" value="UniProtKB-KW"/>
</dbReference>
<dbReference type="AlphaFoldDB" id="A0A428PNI1"/>
<dbReference type="Proteomes" id="UP000288168">
    <property type="component" value="Unassembled WGS sequence"/>
</dbReference>
<dbReference type="Pfam" id="PF07859">
    <property type="entry name" value="Abhydrolase_3"/>
    <property type="match status" value="1"/>
</dbReference>
<dbReference type="InterPro" id="IPR013094">
    <property type="entry name" value="AB_hydrolase_3"/>
</dbReference>
<organism evidence="3 4">
    <name type="scientific">Fusarium duplospermum</name>
    <dbReference type="NCBI Taxonomy" id="1325734"/>
    <lineage>
        <taxon>Eukaryota</taxon>
        <taxon>Fungi</taxon>
        <taxon>Dikarya</taxon>
        <taxon>Ascomycota</taxon>
        <taxon>Pezizomycotina</taxon>
        <taxon>Sordariomycetes</taxon>
        <taxon>Hypocreomycetidae</taxon>
        <taxon>Hypocreales</taxon>
        <taxon>Nectriaceae</taxon>
        <taxon>Fusarium</taxon>
        <taxon>Fusarium solani species complex</taxon>
    </lineage>
</organism>
<protein>
    <recommendedName>
        <fullName evidence="2">Alpha/beta hydrolase fold-3 domain-containing protein</fullName>
    </recommendedName>
</protein>
<name>A0A428PNI1_9HYPO</name>
<keyword evidence="4" id="KW-1185">Reference proteome</keyword>
<keyword evidence="1" id="KW-0378">Hydrolase</keyword>
<dbReference type="Gene3D" id="3.40.50.1820">
    <property type="entry name" value="alpha/beta hydrolase"/>
    <property type="match status" value="1"/>
</dbReference>
<comment type="caution">
    <text evidence="3">The sequence shown here is derived from an EMBL/GenBank/DDBJ whole genome shotgun (WGS) entry which is preliminary data.</text>
</comment>
<gene>
    <name evidence="3" type="ORF">CEP54_009791</name>
</gene>
<dbReference type="InterPro" id="IPR050300">
    <property type="entry name" value="GDXG_lipolytic_enzyme"/>
</dbReference>
<feature type="domain" description="Alpha/beta hydrolase fold-3" evidence="2">
    <location>
        <begin position="47"/>
        <end position="218"/>
    </location>
</feature>
<dbReference type="SUPFAM" id="SSF53474">
    <property type="entry name" value="alpha/beta-Hydrolases"/>
    <property type="match status" value="1"/>
</dbReference>
<evidence type="ECO:0000259" key="2">
    <source>
        <dbReference type="Pfam" id="PF07859"/>
    </source>
</evidence>
<accession>A0A428PNI1</accession>
<proteinExistence type="predicted"/>
<dbReference type="EMBL" id="NKCI01000109">
    <property type="protein sequence ID" value="RSL54632.1"/>
    <property type="molecule type" value="Genomic_DNA"/>
</dbReference>
<dbReference type="PANTHER" id="PTHR48081:SF3">
    <property type="entry name" value="ALPHA_BETA HYDROLASE FOLD-3 DOMAIN-CONTAINING PROTEIN"/>
    <property type="match status" value="1"/>
</dbReference>
<evidence type="ECO:0000256" key="1">
    <source>
        <dbReference type="ARBA" id="ARBA00022801"/>
    </source>
</evidence>
<dbReference type="OrthoDB" id="2963168at2759"/>
<sequence>MLTSGFPLEGFAGYTSKTVPFKTTSDGTINADVVYPEKSDGSPAVILLHYHGGFLVVGDRYAFLPYWLVYACTSRGWIFVTPDYRLMPESTAHDAIQDAADAYKWVHSSLPDLLGRPVGSILLAGSSAGAYLALNTAISATKKPHALLLIYGTLNPAGPRYTTPGMNIFGRPLVETGAILEAWPMKAQDDERKSVSAYPVVNPATDPRLALVAALHIDALFPDYMTGIAGLGRQIATEGVRAIPEEHQRLFPLHFGDLSGLPRVMLLHGINDTAVPLDCSTEAEEKLKASGVQVLTAYPPDAEHGFDARAGNVNVETSAGDDVIAVESLRKAIGFLEQSIAS</sequence>
<dbReference type="InterPro" id="IPR029058">
    <property type="entry name" value="AB_hydrolase_fold"/>
</dbReference>